<protein>
    <submittedName>
        <fullName evidence="2">Uncharacterized protein</fullName>
    </submittedName>
</protein>
<evidence type="ECO:0000313" key="2">
    <source>
        <dbReference type="EMBL" id="KAK6182714.1"/>
    </source>
</evidence>
<comment type="caution">
    <text evidence="2">The sequence shown here is derived from an EMBL/GenBank/DDBJ whole genome shotgun (WGS) entry which is preliminary data.</text>
</comment>
<accession>A0AAN8PUF5</accession>
<keyword evidence="3" id="KW-1185">Reference proteome</keyword>
<dbReference type="AlphaFoldDB" id="A0AAN8PUF5"/>
<gene>
    <name evidence="2" type="ORF">SNE40_010336</name>
</gene>
<evidence type="ECO:0000313" key="3">
    <source>
        <dbReference type="Proteomes" id="UP001347796"/>
    </source>
</evidence>
<feature type="region of interest" description="Disordered" evidence="1">
    <location>
        <begin position="1"/>
        <end position="72"/>
    </location>
</feature>
<name>A0AAN8PUF5_PATCE</name>
<proteinExistence type="predicted"/>
<feature type="compositionally biased region" description="Basic and acidic residues" evidence="1">
    <location>
        <begin position="1"/>
        <end position="16"/>
    </location>
</feature>
<organism evidence="2 3">
    <name type="scientific">Patella caerulea</name>
    <name type="common">Rayed Mediterranean limpet</name>
    <dbReference type="NCBI Taxonomy" id="87958"/>
    <lineage>
        <taxon>Eukaryota</taxon>
        <taxon>Metazoa</taxon>
        <taxon>Spiralia</taxon>
        <taxon>Lophotrochozoa</taxon>
        <taxon>Mollusca</taxon>
        <taxon>Gastropoda</taxon>
        <taxon>Patellogastropoda</taxon>
        <taxon>Patelloidea</taxon>
        <taxon>Patellidae</taxon>
        <taxon>Patella</taxon>
    </lineage>
</organism>
<evidence type="ECO:0000256" key="1">
    <source>
        <dbReference type="SAM" id="MobiDB-lite"/>
    </source>
</evidence>
<reference evidence="2 3" key="1">
    <citation type="submission" date="2024-01" db="EMBL/GenBank/DDBJ databases">
        <title>The genome of the rayed Mediterranean limpet Patella caerulea (Linnaeus, 1758).</title>
        <authorList>
            <person name="Anh-Thu Weber A."/>
            <person name="Halstead-Nussloch G."/>
        </authorList>
    </citation>
    <scope>NUCLEOTIDE SEQUENCE [LARGE SCALE GENOMIC DNA]</scope>
    <source>
        <strain evidence="2">AATW-2023a</strain>
        <tissue evidence="2">Whole specimen</tissue>
    </source>
</reference>
<dbReference type="EMBL" id="JAZGQO010000007">
    <property type="protein sequence ID" value="KAK6182714.1"/>
    <property type="molecule type" value="Genomic_DNA"/>
</dbReference>
<dbReference type="Proteomes" id="UP001347796">
    <property type="component" value="Unassembled WGS sequence"/>
</dbReference>
<sequence>MDTKTSEETIRKESSRHAQSCLTPGDKRGNSPARDVPKSTASSPRFSGIPVDRNSPLAGGKRDSGYLTDNSPAPLSHHAHFTFEEDNQIQEGAVGGRTRSISSDDIQRGELENSELLFMDDDEEGDDSPFMDEVDGLRDNMNEENERDSETVRRNEVLLNRQSSLPMAVPLSPPIANIAHMNGVSAPFLLPAVGTNDRRYNRTVATQTPHILSQMVHHVLTDPVMTLRVRGTGTAVSTLRHYSDSEDVRDLSHPQGPLPDIIPHLPRDRSISLPDMQTLRNQRELEVGRELRRLSDEFNQNYSHRRRRSNSVFEMVPSNSFPGAHRNYFTGFVDTFRSMFLRSPSPLDERDDPS</sequence>